<dbReference type="AlphaFoldDB" id="A0A2P2QGJ1"/>
<proteinExistence type="predicted"/>
<name>A0A2P2QGJ1_RHIMU</name>
<dbReference type="EMBL" id="GGEC01085531">
    <property type="protein sequence ID" value="MBX66015.1"/>
    <property type="molecule type" value="Transcribed_RNA"/>
</dbReference>
<protein>
    <submittedName>
        <fullName evidence="1">Uncharacterized protein</fullName>
    </submittedName>
</protein>
<organism evidence="1">
    <name type="scientific">Rhizophora mucronata</name>
    <name type="common">Asiatic mangrove</name>
    <dbReference type="NCBI Taxonomy" id="61149"/>
    <lineage>
        <taxon>Eukaryota</taxon>
        <taxon>Viridiplantae</taxon>
        <taxon>Streptophyta</taxon>
        <taxon>Embryophyta</taxon>
        <taxon>Tracheophyta</taxon>
        <taxon>Spermatophyta</taxon>
        <taxon>Magnoliopsida</taxon>
        <taxon>eudicotyledons</taxon>
        <taxon>Gunneridae</taxon>
        <taxon>Pentapetalae</taxon>
        <taxon>rosids</taxon>
        <taxon>fabids</taxon>
        <taxon>Malpighiales</taxon>
        <taxon>Rhizophoraceae</taxon>
        <taxon>Rhizophora</taxon>
    </lineage>
</organism>
<sequence length="43" mass="4942">MLKSRSEGGRIFFQPFNSDLLYGLQDRSQLHQGSTMPKKKNIS</sequence>
<reference evidence="1" key="1">
    <citation type="submission" date="2018-02" db="EMBL/GenBank/DDBJ databases">
        <title>Rhizophora mucronata_Transcriptome.</title>
        <authorList>
            <person name="Meera S.P."/>
            <person name="Sreeshan A."/>
            <person name="Augustine A."/>
        </authorList>
    </citation>
    <scope>NUCLEOTIDE SEQUENCE</scope>
    <source>
        <tissue evidence="1">Leaf</tissue>
    </source>
</reference>
<evidence type="ECO:0000313" key="1">
    <source>
        <dbReference type="EMBL" id="MBX66015.1"/>
    </source>
</evidence>
<accession>A0A2P2QGJ1</accession>